<dbReference type="Proteomes" id="UP000007014">
    <property type="component" value="Chromosome 15"/>
</dbReference>
<reference evidence="10 11" key="1">
    <citation type="journal article" date="2004" name="Nature">
        <title>Genome sequence of the ultrasmall unicellular red alga Cyanidioschyzon merolae 10D.</title>
        <authorList>
            <person name="Matsuzaki M."/>
            <person name="Misumi O."/>
            <person name="Shin-i T."/>
            <person name="Maruyama S."/>
            <person name="Takahara M."/>
            <person name="Miyagishima S."/>
            <person name="Mori T."/>
            <person name="Nishida K."/>
            <person name="Yagisawa F."/>
            <person name="Nishida K."/>
            <person name="Yoshida Y."/>
            <person name="Nishimura Y."/>
            <person name="Nakao S."/>
            <person name="Kobayashi T."/>
            <person name="Momoyama Y."/>
            <person name="Higashiyama T."/>
            <person name="Minoda A."/>
            <person name="Sano M."/>
            <person name="Nomoto H."/>
            <person name="Oishi K."/>
            <person name="Hayashi H."/>
            <person name="Ohta F."/>
            <person name="Nishizaka S."/>
            <person name="Haga S."/>
            <person name="Miura S."/>
            <person name="Morishita T."/>
            <person name="Kabeya Y."/>
            <person name="Terasawa K."/>
            <person name="Suzuki Y."/>
            <person name="Ishii Y."/>
            <person name="Asakawa S."/>
            <person name="Takano H."/>
            <person name="Ohta N."/>
            <person name="Kuroiwa H."/>
            <person name="Tanaka K."/>
            <person name="Shimizu N."/>
            <person name="Sugano S."/>
            <person name="Sato N."/>
            <person name="Nozaki H."/>
            <person name="Ogasawara N."/>
            <person name="Kohara Y."/>
            <person name="Kuroiwa T."/>
        </authorList>
    </citation>
    <scope>NUCLEOTIDE SEQUENCE [LARGE SCALE GENOMIC DNA]</scope>
    <source>
        <strain evidence="10 11">10D</strain>
    </source>
</reference>
<dbReference type="GO" id="GO:0005787">
    <property type="term" value="C:signal peptidase complex"/>
    <property type="evidence" value="ECO:0007669"/>
    <property type="project" value="InterPro"/>
</dbReference>
<dbReference type="InterPro" id="IPR007653">
    <property type="entry name" value="SPC3"/>
</dbReference>
<dbReference type="PANTHER" id="PTHR12804">
    <property type="entry name" value="MICROSOMAL SIGNAL PEPTIDASE 23 KD SUBUNIT SPC22/23"/>
    <property type="match status" value="1"/>
</dbReference>
<dbReference type="Gramene" id="CMO086CT">
    <property type="protein sequence ID" value="CMO086CT"/>
    <property type="gene ID" value="CMO086C"/>
</dbReference>
<dbReference type="GO" id="GO:0045047">
    <property type="term" value="P:protein targeting to ER"/>
    <property type="evidence" value="ECO:0007669"/>
    <property type="project" value="TreeGrafter"/>
</dbReference>
<dbReference type="PANTHER" id="PTHR12804:SF0">
    <property type="entry name" value="SIGNAL PEPTIDASE COMPLEX SUBUNIT 3"/>
    <property type="match status" value="1"/>
</dbReference>
<keyword evidence="7" id="KW-0472">Membrane</keyword>
<keyword evidence="11" id="KW-1185">Reference proteome</keyword>
<dbReference type="EMBL" id="AP006497">
    <property type="protein sequence ID" value="BAM81463.1"/>
    <property type="molecule type" value="Genomic_DNA"/>
</dbReference>
<evidence type="ECO:0000256" key="1">
    <source>
        <dbReference type="ARBA" id="ARBA00004648"/>
    </source>
</evidence>
<comment type="subcellular location">
    <subcellularLocation>
        <location evidence="1">Endoplasmic reticulum membrane</location>
        <topology evidence="1">Single-pass type II membrane protein</topology>
    </subcellularLocation>
</comment>
<accession>M1VJG9</accession>
<evidence type="ECO:0000256" key="4">
    <source>
        <dbReference type="ARBA" id="ARBA00022824"/>
    </source>
</evidence>
<evidence type="ECO:0000256" key="6">
    <source>
        <dbReference type="ARBA" id="ARBA00022989"/>
    </source>
</evidence>
<keyword evidence="6" id="KW-1133">Transmembrane helix</keyword>
<dbReference type="Pfam" id="PF04573">
    <property type="entry name" value="SPC22"/>
    <property type="match status" value="1"/>
</dbReference>
<evidence type="ECO:0000313" key="11">
    <source>
        <dbReference type="Proteomes" id="UP000007014"/>
    </source>
</evidence>
<protein>
    <recommendedName>
        <fullName evidence="8">Signal peptidase complex subunit 3</fullName>
    </recommendedName>
</protein>
<feature type="chain" id="PRO_5004018001" description="Signal peptidase complex subunit 3" evidence="9">
    <location>
        <begin position="37"/>
        <end position="174"/>
    </location>
</feature>
<keyword evidence="5" id="KW-0735">Signal-anchor</keyword>
<keyword evidence="9" id="KW-0732">Signal</keyword>
<sequence length="174" mass="19815">MVASTWRQRLTSYAATCFFWFLILLALQVALDAVRTARCPQITVKNFGGRILGFHGNLPRASETAFLSIDMEADFQPVWRGTYRQLYVFIVAESKNASSQVTLWDKVVGSRDSRVIRLIGERAKYPLRAFPNETLRGNSITMRLHYMVMPYVGLYQRRVALGSADLTFHENAST</sequence>
<evidence type="ECO:0000256" key="5">
    <source>
        <dbReference type="ARBA" id="ARBA00022968"/>
    </source>
</evidence>
<dbReference type="eggNOG" id="KOG3372">
    <property type="taxonomic scope" value="Eukaryota"/>
</dbReference>
<feature type="signal peptide" evidence="9">
    <location>
        <begin position="1"/>
        <end position="36"/>
    </location>
</feature>
<dbReference type="GeneID" id="16995609"/>
<dbReference type="STRING" id="280699.M1VJG9"/>
<dbReference type="HOGENOM" id="CLU_1542256_0_0_1"/>
<dbReference type="OrthoDB" id="10261524at2759"/>
<dbReference type="OMA" id="WAMAHGR"/>
<evidence type="ECO:0000256" key="7">
    <source>
        <dbReference type="ARBA" id="ARBA00023136"/>
    </source>
</evidence>
<keyword evidence="3" id="KW-0812">Transmembrane</keyword>
<keyword evidence="4" id="KW-0256">Endoplasmic reticulum</keyword>
<dbReference type="GO" id="GO:0006465">
    <property type="term" value="P:signal peptide processing"/>
    <property type="evidence" value="ECO:0007669"/>
    <property type="project" value="InterPro"/>
</dbReference>
<dbReference type="RefSeq" id="XP_005537499.1">
    <property type="nucleotide sequence ID" value="XM_005537442.1"/>
</dbReference>
<gene>
    <name evidence="10" type="ORF">CYME_CMO086C</name>
</gene>
<organism evidence="10 11">
    <name type="scientific">Cyanidioschyzon merolae (strain NIES-3377 / 10D)</name>
    <name type="common">Unicellular red alga</name>
    <dbReference type="NCBI Taxonomy" id="280699"/>
    <lineage>
        <taxon>Eukaryota</taxon>
        <taxon>Rhodophyta</taxon>
        <taxon>Bangiophyceae</taxon>
        <taxon>Cyanidiales</taxon>
        <taxon>Cyanidiaceae</taxon>
        <taxon>Cyanidioschyzon</taxon>
    </lineage>
</organism>
<proteinExistence type="inferred from homology"/>
<evidence type="ECO:0000256" key="3">
    <source>
        <dbReference type="ARBA" id="ARBA00022692"/>
    </source>
</evidence>
<comment type="similarity">
    <text evidence="2">Belongs to the SPCS3 family.</text>
</comment>
<evidence type="ECO:0000256" key="2">
    <source>
        <dbReference type="ARBA" id="ARBA00009289"/>
    </source>
</evidence>
<evidence type="ECO:0000256" key="8">
    <source>
        <dbReference type="ARBA" id="ARBA00029556"/>
    </source>
</evidence>
<dbReference type="AlphaFoldDB" id="M1VJG9"/>
<reference evidence="10 11" key="2">
    <citation type="journal article" date="2007" name="BMC Biol.">
        <title>A 100%-complete sequence reveals unusually simple genomic features in the hot-spring red alga Cyanidioschyzon merolae.</title>
        <authorList>
            <person name="Nozaki H."/>
            <person name="Takano H."/>
            <person name="Misumi O."/>
            <person name="Terasawa K."/>
            <person name="Matsuzaki M."/>
            <person name="Maruyama S."/>
            <person name="Nishida K."/>
            <person name="Yagisawa F."/>
            <person name="Yoshida Y."/>
            <person name="Fujiwara T."/>
            <person name="Takio S."/>
            <person name="Tamura K."/>
            <person name="Chung S.J."/>
            <person name="Nakamura S."/>
            <person name="Kuroiwa H."/>
            <person name="Tanaka K."/>
            <person name="Sato N."/>
            <person name="Kuroiwa T."/>
        </authorList>
    </citation>
    <scope>NUCLEOTIDE SEQUENCE [LARGE SCALE GENOMIC DNA]</scope>
    <source>
        <strain evidence="10 11">10D</strain>
    </source>
</reference>
<name>M1VJG9_CYAM1</name>
<evidence type="ECO:0000313" key="10">
    <source>
        <dbReference type="EMBL" id="BAM81463.1"/>
    </source>
</evidence>
<dbReference type="PIRSF" id="PIRSF016089">
    <property type="entry name" value="SPC22"/>
    <property type="match status" value="1"/>
</dbReference>
<evidence type="ECO:0000256" key="9">
    <source>
        <dbReference type="SAM" id="SignalP"/>
    </source>
</evidence>
<dbReference type="KEGG" id="cme:CYME_CMO086C"/>